<protein>
    <submittedName>
        <fullName evidence="1">Uncharacterized protein</fullName>
    </submittedName>
</protein>
<proteinExistence type="predicted"/>
<sequence length="200" mass="22361">MADVLRSDYEEIVEDVSIQLQSQLNAAESGTIIDLFQSDTLDPAQNLLFFGAAERALLDYRKGHNKKTVFVRVQPEGLSTAEPVATPVSALLDRLILRRMDEFMHDKVFVEDIYYDGEQIVYSGAGLKNRHVVLVIDSIDEGSPYLSEVMSLCEEMKAKFIVALPLVIWSQAVQERLAAELNEDGDNQQGIEINENTPVS</sequence>
<evidence type="ECO:0000313" key="2">
    <source>
        <dbReference type="Proteomes" id="UP000255367"/>
    </source>
</evidence>
<dbReference type="RefSeq" id="WP_115310681.1">
    <property type="nucleotide sequence ID" value="NZ_UHIO01000001.1"/>
</dbReference>
<dbReference type="OrthoDB" id="1630633at2"/>
<dbReference type="EMBL" id="UHIO01000001">
    <property type="protein sequence ID" value="SUP44228.1"/>
    <property type="molecule type" value="Genomic_DNA"/>
</dbReference>
<dbReference type="Proteomes" id="UP000255367">
    <property type="component" value="Unassembled WGS sequence"/>
</dbReference>
<dbReference type="AlphaFoldDB" id="A0A380NLS8"/>
<gene>
    <name evidence="1" type="ORF">NCTC12020_01565</name>
</gene>
<name>A0A380NLS8_9FIRM</name>
<accession>A0A380NLS8</accession>
<keyword evidence="2" id="KW-1185">Reference proteome</keyword>
<evidence type="ECO:0000313" key="1">
    <source>
        <dbReference type="EMBL" id="SUP44228.1"/>
    </source>
</evidence>
<organism evidence="1 2">
    <name type="scientific">Veillonella criceti</name>
    <dbReference type="NCBI Taxonomy" id="103891"/>
    <lineage>
        <taxon>Bacteria</taxon>
        <taxon>Bacillati</taxon>
        <taxon>Bacillota</taxon>
        <taxon>Negativicutes</taxon>
        <taxon>Veillonellales</taxon>
        <taxon>Veillonellaceae</taxon>
        <taxon>Veillonella</taxon>
    </lineage>
</organism>
<reference evidence="1 2" key="1">
    <citation type="submission" date="2018-06" db="EMBL/GenBank/DDBJ databases">
        <authorList>
            <consortium name="Pathogen Informatics"/>
            <person name="Doyle S."/>
        </authorList>
    </citation>
    <scope>NUCLEOTIDE SEQUENCE [LARGE SCALE GENOMIC DNA]</scope>
    <source>
        <strain evidence="1 2">NCTC12020</strain>
    </source>
</reference>